<reference evidence="1 2" key="1">
    <citation type="journal article" date="2019" name="Int. J. Syst. Evol. Microbiol.">
        <title>The Global Catalogue of Microorganisms (GCM) 10K type strain sequencing project: providing services to taxonomists for standard genome sequencing and annotation.</title>
        <authorList>
            <consortium name="The Broad Institute Genomics Platform"/>
            <consortium name="The Broad Institute Genome Sequencing Center for Infectious Disease"/>
            <person name="Wu L."/>
            <person name="Ma J."/>
        </authorList>
    </citation>
    <scope>NUCLEOTIDE SEQUENCE [LARGE SCALE GENOMIC DNA]</scope>
    <source>
        <strain evidence="1 2">JCM 19585</strain>
    </source>
</reference>
<evidence type="ECO:0000313" key="2">
    <source>
        <dbReference type="Proteomes" id="UP000628840"/>
    </source>
</evidence>
<sequence>MRRLRVALLAAVASLLTLAVAGLRRARRRAAGIPLSPVTAGARVGADFPERAGLTTGEEPAGEMDDMAHYARDGFDPERVHPSVRAFYESTSDYPMTATVTWHRGFRLGAALAARVTSAVEQLNLPGPFAASTVALTSRFADVRADADPRDDVRAWVRTDRETGEAVFVALYGSYERDGERYVTVAVPLPWANLSTVLRLDHHDGDGAGATGVALTTLSGDDPGLYLVTPLGTLALPLEQRFTVRPDGDGVRATQTMWVRGVRFLTIEYDAERDA</sequence>
<gene>
    <name evidence="1" type="ORF">GCM10009037_10220</name>
</gene>
<dbReference type="Proteomes" id="UP000628840">
    <property type="component" value="Unassembled WGS sequence"/>
</dbReference>
<protein>
    <submittedName>
        <fullName evidence="1">Uncharacterized protein</fullName>
    </submittedName>
</protein>
<dbReference type="AlphaFoldDB" id="A0A830F835"/>
<accession>A0A830F835</accession>
<keyword evidence="2" id="KW-1185">Reference proteome</keyword>
<dbReference type="OrthoDB" id="312720at2157"/>
<dbReference type="EMBL" id="BMPF01000001">
    <property type="protein sequence ID" value="GGL28510.1"/>
    <property type="molecule type" value="Genomic_DNA"/>
</dbReference>
<proteinExistence type="predicted"/>
<evidence type="ECO:0000313" key="1">
    <source>
        <dbReference type="EMBL" id="GGL28510.1"/>
    </source>
</evidence>
<comment type="caution">
    <text evidence="1">The sequence shown here is derived from an EMBL/GenBank/DDBJ whole genome shotgun (WGS) entry which is preliminary data.</text>
</comment>
<organism evidence="1 2">
    <name type="scientific">Halarchaeum grantii</name>
    <dbReference type="NCBI Taxonomy" id="1193105"/>
    <lineage>
        <taxon>Archaea</taxon>
        <taxon>Methanobacteriati</taxon>
        <taxon>Methanobacteriota</taxon>
        <taxon>Stenosarchaea group</taxon>
        <taxon>Halobacteria</taxon>
        <taxon>Halobacteriales</taxon>
        <taxon>Halobacteriaceae</taxon>
    </lineage>
</organism>
<dbReference type="RefSeq" id="WP_188879923.1">
    <property type="nucleotide sequence ID" value="NZ_BMPF01000001.1"/>
</dbReference>
<name>A0A830F835_9EURY</name>